<evidence type="ECO:0000313" key="2">
    <source>
        <dbReference type="Proteomes" id="UP000765509"/>
    </source>
</evidence>
<proteinExistence type="predicted"/>
<sequence>MLSRGDTSFHTPICSRIFSSSAMAASHDVLSLDANASLQVTGAPEPMLTFIEMSKSKLSFPSISFIIEESEILVISIDLIIAVFVLHPSILPTSSKITDAPCLGPKKANLWRPGQHQDESTSMTWIPNISCANDYEHKKHNQKCKE</sequence>
<name>A0A9Q3D2H7_9BASI</name>
<dbReference type="EMBL" id="AVOT02012561">
    <property type="protein sequence ID" value="MBW0494415.1"/>
    <property type="molecule type" value="Genomic_DNA"/>
</dbReference>
<comment type="caution">
    <text evidence="1">The sequence shown here is derived from an EMBL/GenBank/DDBJ whole genome shotgun (WGS) entry which is preliminary data.</text>
</comment>
<evidence type="ECO:0000313" key="1">
    <source>
        <dbReference type="EMBL" id="MBW0494415.1"/>
    </source>
</evidence>
<reference evidence="1" key="1">
    <citation type="submission" date="2021-03" db="EMBL/GenBank/DDBJ databases">
        <title>Draft genome sequence of rust myrtle Austropuccinia psidii MF-1, a brazilian biotype.</title>
        <authorList>
            <person name="Quecine M.C."/>
            <person name="Pachon D.M.R."/>
            <person name="Bonatelli M.L."/>
            <person name="Correr F.H."/>
            <person name="Franceschini L.M."/>
            <person name="Leite T.F."/>
            <person name="Margarido G.R.A."/>
            <person name="Almeida C.A."/>
            <person name="Ferrarezi J.A."/>
            <person name="Labate C.A."/>
        </authorList>
    </citation>
    <scope>NUCLEOTIDE SEQUENCE</scope>
    <source>
        <strain evidence="1">MF-1</strain>
    </source>
</reference>
<dbReference type="Proteomes" id="UP000765509">
    <property type="component" value="Unassembled WGS sequence"/>
</dbReference>
<dbReference type="AlphaFoldDB" id="A0A9Q3D2H7"/>
<protein>
    <submittedName>
        <fullName evidence="1">Uncharacterized protein</fullName>
    </submittedName>
</protein>
<gene>
    <name evidence="1" type="ORF">O181_034130</name>
</gene>
<keyword evidence="2" id="KW-1185">Reference proteome</keyword>
<organism evidence="1 2">
    <name type="scientific">Austropuccinia psidii MF-1</name>
    <dbReference type="NCBI Taxonomy" id="1389203"/>
    <lineage>
        <taxon>Eukaryota</taxon>
        <taxon>Fungi</taxon>
        <taxon>Dikarya</taxon>
        <taxon>Basidiomycota</taxon>
        <taxon>Pucciniomycotina</taxon>
        <taxon>Pucciniomycetes</taxon>
        <taxon>Pucciniales</taxon>
        <taxon>Sphaerophragmiaceae</taxon>
        <taxon>Austropuccinia</taxon>
    </lineage>
</organism>
<accession>A0A9Q3D2H7</accession>